<dbReference type="InterPro" id="IPR013324">
    <property type="entry name" value="RNA_pol_sigma_r3/r4-like"/>
</dbReference>
<dbReference type="EMBL" id="FQXR01000018">
    <property type="protein sequence ID" value="SHI17959.1"/>
    <property type="molecule type" value="Genomic_DNA"/>
</dbReference>
<reference evidence="2 3" key="1">
    <citation type="submission" date="2016-11" db="EMBL/GenBank/DDBJ databases">
        <authorList>
            <person name="Jaros S."/>
            <person name="Januszkiewicz K."/>
            <person name="Wedrychowicz H."/>
        </authorList>
    </citation>
    <scope>NUCLEOTIDE SEQUENCE [LARGE SCALE GENOMIC DNA]</scope>
    <source>
        <strain evidence="2 3">DSM 13106</strain>
    </source>
</reference>
<name>A0A1M5Z147_9FIRM</name>
<keyword evidence="3" id="KW-1185">Reference proteome</keyword>
<dbReference type="InterPro" id="IPR013249">
    <property type="entry name" value="RNA_pol_sigma70_r4_t2"/>
</dbReference>
<evidence type="ECO:0000313" key="3">
    <source>
        <dbReference type="Proteomes" id="UP000184389"/>
    </source>
</evidence>
<protein>
    <submittedName>
        <fullName evidence="2">Sigma-70, region 4</fullName>
    </submittedName>
</protein>
<accession>A0A1M5Z147</accession>
<dbReference type="OrthoDB" id="9792035at2"/>
<dbReference type="Pfam" id="PF08281">
    <property type="entry name" value="Sigma70_r4_2"/>
    <property type="match status" value="1"/>
</dbReference>
<organism evidence="2 3">
    <name type="scientific">Sporanaerobacter acetigenes DSM 13106</name>
    <dbReference type="NCBI Taxonomy" id="1123281"/>
    <lineage>
        <taxon>Bacteria</taxon>
        <taxon>Bacillati</taxon>
        <taxon>Bacillota</taxon>
        <taxon>Tissierellia</taxon>
        <taxon>Tissierellales</taxon>
        <taxon>Sporanaerobacteraceae</taxon>
        <taxon>Sporanaerobacter</taxon>
    </lineage>
</organism>
<dbReference type="Gene3D" id="1.10.10.60">
    <property type="entry name" value="Homeodomain-like"/>
    <property type="match status" value="1"/>
</dbReference>
<dbReference type="GO" id="GO:0016987">
    <property type="term" value="F:sigma factor activity"/>
    <property type="evidence" value="ECO:0007669"/>
    <property type="project" value="InterPro"/>
</dbReference>
<dbReference type="SUPFAM" id="SSF88659">
    <property type="entry name" value="Sigma3 and sigma4 domains of RNA polymerase sigma factors"/>
    <property type="match status" value="1"/>
</dbReference>
<dbReference type="GO" id="GO:0006352">
    <property type="term" value="P:DNA-templated transcription initiation"/>
    <property type="evidence" value="ECO:0007669"/>
    <property type="project" value="InterPro"/>
</dbReference>
<evidence type="ECO:0000313" key="2">
    <source>
        <dbReference type="EMBL" id="SHI17959.1"/>
    </source>
</evidence>
<dbReference type="Proteomes" id="UP000184389">
    <property type="component" value="Unassembled WGS sequence"/>
</dbReference>
<dbReference type="STRING" id="1123281.SAMN02745180_02630"/>
<evidence type="ECO:0000259" key="1">
    <source>
        <dbReference type="Pfam" id="PF08281"/>
    </source>
</evidence>
<gene>
    <name evidence="2" type="ORF">SAMN02745180_02630</name>
</gene>
<dbReference type="GO" id="GO:0003677">
    <property type="term" value="F:DNA binding"/>
    <property type="evidence" value="ECO:0007669"/>
    <property type="project" value="InterPro"/>
</dbReference>
<dbReference type="AlphaFoldDB" id="A0A1M5Z147"/>
<proteinExistence type="predicted"/>
<dbReference type="RefSeq" id="WP_072745249.1">
    <property type="nucleotide sequence ID" value="NZ_FQXR01000018.1"/>
</dbReference>
<sequence length="142" mass="16770">MTEEQKTQIINLRDEGYSYGEIASDLNISVNTIKSFCRRNDKAKEDKENLEEDQYDNCKYCGRKLEKNHRGKPKKFCSEKCRRAWWKENKDKHEKKAFYTLTCQGCGIEFQSYGNKDRKFCTHACYINHRFKGGDTIDKGTI</sequence>
<feature type="domain" description="RNA polymerase sigma factor 70 region 4 type 2" evidence="1">
    <location>
        <begin position="8"/>
        <end position="35"/>
    </location>
</feature>